<sequence length="2965" mass="329611">MNQLSVVLQLALSPIEEEAFTYFLQNCHNPWADDMRVMYYLERSRIAEAMEVNSSIRSSKSHIDPNSLKRGRTEDKPSCVRDTIVQAYAKTLPSVTRKLALYCAQEKSCFTNWKQVSQPTPMSVEVHRGELQPVRYKSSLIQATLEKARETWSHMIQSPVQSSTPSKRDRSSMENPSVEMTPFLCTPRAASDTSNFTRNVTAVVFPTLTYTSPKSDDDLGSSPVKRFRYSGHYSSPLGSAIASSRKRLDRYSNPDALSLLQTPHVRRRTPSSFSRLQEKQDLSSSNTVFTPQSILKVRKMVRCSVSPDNLSQVSFTGASATPELLEEEEEVSEEKMQVSDEEAVQGRQIRFSLPSDERQDKNLTPEDITSPSVMRSASKKSILGVSPRKALTRIRHHGPVRFDNSIPENMISSSETLQMASSSMIDLVEKNLSSVVSPLHDRVVKEHTSDSPLEGEGTGEASQNEQDNSKSEVCLQDSESISVDDNSDVFHSLENSDRTVDSANHSVADSADVQSECPLKKLRVDNSDKGKDEIISTQVQPVEVKEQFTPSQPTTWTTETSIQNSVEDQETVTADAVEVRHLVVEQGSNLEAAEGLVQKSSEADMEEKEQSVTAKISGERGNEFQSGTEEMLKEEKKDVGILLDTTTYSGLSFEISKDMEQEEVAAAVNVTVSSSDGDVGVQDLSEESGDEKMPALVIESVTGNVEMFACSEDDQKEYQTLQPLITESEDALDEKEESTSENDQPDEVADVLHTRKKEHEMATGGCKEDSEQDEGRIVRPEIHATEIEDEEDIEEEEEDIEEEEEDIEEEEDDIEEEEEEDIEDEDEEEEEEEGSFEDQEDLDGEKVFERVVQHPKVGMAKKPPSDDEGSIVILDSDSEEEKIEQGKQSAAEGKHITEDLSSKDESEGDEEECDEYEEEEDNEETSSGSDTEHVLDEYDIVTDEPKLSVEVHTSDDDMIEEEGSHKKPTQVQTVSVAGMFKNNEPCVKGLIEKEPMDFETCISVNEISKYEQSQGKVSEVMELSCEEENAGDRALIMDQHMMDFEVEISASHISKPKQTDDRNEPNTQISVENKVVLSEMKEESVTVPETAEVFTEDGKFVEEEHDLIVRQKKEQIVMEKLAQKDENIAVQLTSTENIPKPLQQDGTDVMEITVLEEEVLHGRTVGSGVSNVCSQQAVQELDITRCGIKARKTSESSSPPVDKLQLSSDFEGRSQDVKPRKTSRRASSFPRDIIHVDENTESRDIKVYRNNKVTTEEKNVHSECEEGRIHRAVVEECSVPREKSQKTESSEVEVDRLTSTAVSVGVVDSNKTTGSKLNSKEGSFQHDIPAVDVDSHETGISKQSDREGAVQRDVEVIDEEVYGSKADESSSTAVSSEHHIMSGNVICKPRSRACSVQREDVDSVTCEIELDKPSSRASPVQHEDVPLDEVETCERRVCKSGKRARSVQHDDVPSHEIGTYERKACEPSSKGRSVERDSILSDETEECETEVCKPRASSSQYQDVRFVEGMIDEGKVCKPASRASSVVCEDIPSAINSHDKKVHRPSSKANSVQLEDVHSDEIETCERKVLRPSSRAGSVQREDIHSDEIETCERRVRKPSSRAGSVQREDIHSDETETYERKVLRPSSRAGSVQHEDIHSDQMETCERKVRKPSSRAGSVQREDIHSDDIVTCERKVRKPSGRAGSIQREDIHSDETETYERKVLRPSSRAGSVQHEDIHSDQMETCERKVRKPSSRAGSVQREDIHSDEIETCERKVRKPSGRAGSIQREDIHSDETETYERKVLRPSSRAGSVQHEDIHSDQMETCERKVRKPSSRAGSVQREDIHSDEIETCERKVRKPSGRAGSIQREDIHSDETETYERKVLRPSSRAGSVQREDIHSDETETCEREVRKPSSRAGSVQREDIHSDEIETCERKVRKPSSRAGSVQREDIHSDETETYERKVLRPSSRAGSVQREDVHSDEIEARGKKVRRPSSRASSVQREVSAGETECEEGAVRKHKSRSSSIQCEDVSSDEVGLSDRKVQKLVSRVSSIQHEDVPIDEADDNKKEAHKFSNRGGSAQQQVVPTSEAESVKKRVRKPNRRAGSVHRNLEVIEEESQNTGAGKPDSGVNSAHYVDIPSEKADSDKCKVDEPEAADSVKCIDITEEDSHYRPISRASSVDSRDVTLAADFVCNENRSPTSSSVNSDASTVVREESAHWARRTRKSSARSRHSSASSRCSSAQGDEGTDVKDNKMHANRPSRAGLIQQNVILGAVHEASEEMIENTKETESSSRGVPVDGNIVGVSTEGPRTNNSSEKVDNFGRKAKKKYSEAGPSHSNFDTNTGSTMEVKYSDLEDSNAKIEGSSINKILRESKDVRGKIKKSHSSGNVHDAGSVKLDLTPPSGMHHDDLAAETDCKKEKTSKAICGAISVSALDDQGISGPSVPPNELFRFKSNIPSQPYRKAQSECEYPVVPNIESRRFTRSTLGISARTTTADTGSITDNSTSTKKSRRSDIGSQRMGDSSCSERSSGSSVQWKRKACSPTRGDSLRTRQVIEEYTTNRRLTRHQRLVLERSLELTKLPLAQLRHRKLPSLPENSDDVDSGEEDKSSSQISSAGTRSSSRLRSRALCESPSSISQASTVHLPPTESPLRRAGMETRSSRKTLLKLQEETRSDSPSPTKSEASSYAYSAASLPIHLGASPSSTHSEDVTLGRVRRRSFRQAQLALRSMSDQGSVSGLPSGTKPRATSPGDSDSNVSSDAGSSHTSLTSAGSHITRSVALRMGRSRSEGEIRCSPRLARLQEEEHCSASSSTSFRFSPPTLVGGTIKKEESLAAASPSPVPAFVFSPPQKQQPVPKLHRQNAPSQQSRAHTMALRGLHTITEESIPPSTPTNTSPLQASERETTPIAVKKSKKFKPTPSSKTPHTSSRHNAMTPMTNQEQRELVKCERLRQSISMEPHRRYTAFRHRKLFKIRRNSKSD</sequence>
<feature type="compositionally biased region" description="Low complexity" evidence="1">
    <location>
        <begin position="2508"/>
        <end position="2518"/>
    </location>
</feature>
<evidence type="ECO:0000256" key="1">
    <source>
        <dbReference type="SAM" id="MobiDB-lite"/>
    </source>
</evidence>
<reference evidence="2 3" key="1">
    <citation type="submission" date="2017-12" db="EMBL/GenBank/DDBJ databases">
        <title>Hemimetabolous genomes reveal molecular basis of termite eusociality.</title>
        <authorList>
            <person name="Harrison M.C."/>
            <person name="Jongepier E."/>
            <person name="Robertson H.M."/>
            <person name="Arning N."/>
            <person name="Bitard-Feildel T."/>
            <person name="Chao H."/>
            <person name="Childers C.P."/>
            <person name="Dinh H."/>
            <person name="Doddapaneni H."/>
            <person name="Dugan S."/>
            <person name="Gowin J."/>
            <person name="Greiner C."/>
            <person name="Han Y."/>
            <person name="Hu H."/>
            <person name="Hughes D.S.T."/>
            <person name="Huylmans A.-K."/>
            <person name="Kemena C."/>
            <person name="Kremer L.P.M."/>
            <person name="Lee S.L."/>
            <person name="Lopez-Ezquerra A."/>
            <person name="Mallet L."/>
            <person name="Monroy-Kuhn J.M."/>
            <person name="Moser A."/>
            <person name="Murali S.C."/>
            <person name="Muzny D.M."/>
            <person name="Otani S."/>
            <person name="Piulachs M.-D."/>
            <person name="Poelchau M."/>
            <person name="Qu J."/>
            <person name="Schaub F."/>
            <person name="Wada-Katsumata A."/>
            <person name="Worley K.C."/>
            <person name="Xie Q."/>
            <person name="Ylla G."/>
            <person name="Poulsen M."/>
            <person name="Gibbs R.A."/>
            <person name="Schal C."/>
            <person name="Richards S."/>
            <person name="Belles X."/>
            <person name="Korb J."/>
            <person name="Bornberg-Bauer E."/>
        </authorList>
    </citation>
    <scope>NUCLEOTIDE SEQUENCE [LARGE SCALE GENOMIC DNA]</scope>
    <source>
        <tissue evidence="2">Whole body</tissue>
    </source>
</reference>
<feature type="compositionally biased region" description="Basic and acidic residues" evidence="1">
    <location>
        <begin position="1877"/>
        <end position="1895"/>
    </location>
</feature>
<name>A0A2J7QKJ0_9NEOP</name>
<feature type="compositionally biased region" description="Low complexity" evidence="1">
    <location>
        <begin position="2819"/>
        <end position="2834"/>
    </location>
</feature>
<feature type="compositionally biased region" description="Basic and acidic residues" evidence="1">
    <location>
        <begin position="1958"/>
        <end position="1971"/>
    </location>
</feature>
<feature type="compositionally biased region" description="Polar residues" evidence="1">
    <location>
        <begin position="2472"/>
        <end position="2492"/>
    </location>
</feature>
<proteinExistence type="predicted"/>
<feature type="compositionally biased region" description="Basic and acidic residues" evidence="1">
    <location>
        <begin position="2635"/>
        <end position="2645"/>
    </location>
</feature>
<feature type="compositionally biased region" description="Polar residues" evidence="1">
    <location>
        <begin position="2179"/>
        <end position="2193"/>
    </location>
</feature>
<feature type="compositionally biased region" description="Low complexity" evidence="1">
    <location>
        <begin position="549"/>
        <end position="561"/>
    </location>
</feature>
<feature type="region of interest" description="Disordered" evidence="1">
    <location>
        <begin position="2179"/>
        <end position="2244"/>
    </location>
</feature>
<comment type="caution">
    <text evidence="2">The sequence shown here is derived from an EMBL/GenBank/DDBJ whole genome shotgun (WGS) entry which is preliminary data.</text>
</comment>
<feature type="compositionally biased region" description="Basic and acidic residues" evidence="1">
    <location>
        <begin position="2771"/>
        <end position="2782"/>
    </location>
</feature>
<feature type="compositionally biased region" description="Basic and acidic residues" evidence="1">
    <location>
        <begin position="1904"/>
        <end position="1918"/>
    </location>
</feature>
<feature type="compositionally biased region" description="Low complexity" evidence="1">
    <location>
        <begin position="2868"/>
        <end position="2881"/>
    </location>
</feature>
<feature type="region of interest" description="Disordered" evidence="1">
    <location>
        <begin position="2574"/>
        <end position="2671"/>
    </location>
</feature>
<feature type="compositionally biased region" description="Low complexity" evidence="1">
    <location>
        <begin position="2595"/>
        <end position="2608"/>
    </location>
</feature>
<feature type="compositionally biased region" description="Polar residues" evidence="1">
    <location>
        <begin position="2715"/>
        <end position="2725"/>
    </location>
</feature>
<feature type="region of interest" description="Disordered" evidence="1">
    <location>
        <begin position="1538"/>
        <end position="1558"/>
    </location>
</feature>
<feature type="compositionally biased region" description="Basic and acidic residues" evidence="1">
    <location>
        <begin position="1931"/>
        <end position="1947"/>
    </location>
</feature>
<feature type="compositionally biased region" description="Basic and acidic residues" evidence="1">
    <location>
        <begin position="1607"/>
        <end position="1623"/>
    </location>
</feature>
<feature type="compositionally biased region" description="Basic and acidic residues" evidence="1">
    <location>
        <begin position="1715"/>
        <end position="1729"/>
    </location>
</feature>
<feature type="region of interest" description="Disordered" evidence="1">
    <location>
        <begin position="2712"/>
        <end position="2782"/>
    </location>
</feature>
<protein>
    <submittedName>
        <fullName evidence="2">Uncharacterized protein</fullName>
    </submittedName>
</protein>
<feature type="compositionally biased region" description="Basic and acidic residues" evidence="1">
    <location>
        <begin position="1688"/>
        <end position="1704"/>
    </location>
</feature>
<evidence type="ECO:0000313" key="2">
    <source>
        <dbReference type="EMBL" id="PNF29088.1"/>
    </source>
</evidence>
<feature type="compositionally biased region" description="Basic and acidic residues" evidence="1">
    <location>
        <begin position="892"/>
        <end position="905"/>
    </location>
</feature>
<dbReference type="InParanoid" id="A0A2J7QKJ0"/>
<feature type="compositionally biased region" description="Polar residues" evidence="1">
    <location>
        <begin position="2617"/>
        <end position="2626"/>
    </location>
</feature>
<feature type="compositionally biased region" description="Basic and acidic residues" evidence="1">
    <location>
        <begin position="750"/>
        <end position="786"/>
    </location>
</feature>
<feature type="region of interest" description="Disordered" evidence="1">
    <location>
        <begin position="2818"/>
        <end position="2925"/>
    </location>
</feature>
<feature type="region of interest" description="Disordered" evidence="1">
    <location>
        <begin position="311"/>
        <end position="396"/>
    </location>
</feature>
<feature type="compositionally biased region" description="Basic and acidic residues" evidence="1">
    <location>
        <begin position="355"/>
        <end position="364"/>
    </location>
</feature>
<feature type="region of interest" description="Disordered" evidence="1">
    <location>
        <begin position="1677"/>
        <end position="2119"/>
    </location>
</feature>
<accession>A0A2J7QKJ0</accession>
<feature type="compositionally biased region" description="Basic and acidic residues" evidence="1">
    <location>
        <begin position="1769"/>
        <end position="1785"/>
    </location>
</feature>
<feature type="compositionally biased region" description="Basic and acidic residues" evidence="1">
    <location>
        <begin position="1742"/>
        <end position="1756"/>
    </location>
</feature>
<feature type="compositionally biased region" description="Basic and acidic residues" evidence="1">
    <location>
        <begin position="1823"/>
        <end position="1837"/>
    </location>
</feature>
<keyword evidence="3" id="KW-1185">Reference proteome</keyword>
<feature type="compositionally biased region" description="Polar residues" evidence="1">
    <location>
        <begin position="2750"/>
        <end position="2761"/>
    </location>
</feature>
<feature type="region of interest" description="Disordered" evidence="1">
    <location>
        <begin position="259"/>
        <end position="284"/>
    </location>
</feature>
<feature type="compositionally biased region" description="Low complexity" evidence="1">
    <location>
        <begin position="2217"/>
        <end position="2226"/>
    </location>
</feature>
<dbReference type="OrthoDB" id="10616179at2759"/>
<feature type="compositionally biased region" description="Basic and acidic residues" evidence="1">
    <location>
        <begin position="1850"/>
        <end position="1866"/>
    </location>
</feature>
<feature type="compositionally biased region" description="Polar residues" evidence="1">
    <location>
        <begin position="2060"/>
        <end position="2074"/>
    </location>
</feature>
<feature type="region of interest" description="Disordered" evidence="1">
    <location>
        <begin position="1594"/>
        <end position="1663"/>
    </location>
</feature>
<feature type="compositionally biased region" description="Acidic residues" evidence="1">
    <location>
        <begin position="727"/>
        <end position="749"/>
    </location>
</feature>
<dbReference type="EMBL" id="NEVH01013262">
    <property type="protein sequence ID" value="PNF29088.1"/>
    <property type="molecule type" value="Genomic_DNA"/>
</dbReference>
<feature type="region of interest" description="Disordered" evidence="1">
    <location>
        <begin position="596"/>
        <end position="631"/>
    </location>
</feature>
<feature type="compositionally biased region" description="Acidic residues" evidence="1">
    <location>
        <begin position="906"/>
        <end position="924"/>
    </location>
</feature>
<feature type="compositionally biased region" description="Basic residues" evidence="1">
    <location>
        <begin position="2079"/>
        <end position="2090"/>
    </location>
</feature>
<gene>
    <name evidence="2" type="ORF">B7P43_G12617</name>
</gene>
<feature type="region of interest" description="Disordered" evidence="1">
    <location>
        <begin position="2362"/>
        <end position="2399"/>
    </location>
</feature>
<feature type="region of interest" description="Disordered" evidence="1">
    <location>
        <begin position="2472"/>
        <end position="2531"/>
    </location>
</feature>
<feature type="region of interest" description="Disordered" evidence="1">
    <location>
        <begin position="154"/>
        <end position="179"/>
    </location>
</feature>
<feature type="compositionally biased region" description="Basic and acidic residues" evidence="1">
    <location>
        <begin position="2390"/>
        <end position="2399"/>
    </location>
</feature>
<feature type="compositionally biased region" description="Basic and acidic residues" evidence="1">
    <location>
        <begin position="1634"/>
        <end position="1648"/>
    </location>
</feature>
<feature type="region of interest" description="Disordered" evidence="1">
    <location>
        <begin position="1191"/>
        <end position="1227"/>
    </location>
</feature>
<feature type="region of interest" description="Disordered" evidence="1">
    <location>
        <begin position="445"/>
        <end position="487"/>
    </location>
</feature>
<feature type="compositionally biased region" description="Polar residues" evidence="1">
    <location>
        <begin position="2914"/>
        <end position="2924"/>
    </location>
</feature>
<organism evidence="2 3">
    <name type="scientific">Cryptotermes secundus</name>
    <dbReference type="NCBI Taxonomy" id="105785"/>
    <lineage>
        <taxon>Eukaryota</taxon>
        <taxon>Metazoa</taxon>
        <taxon>Ecdysozoa</taxon>
        <taxon>Arthropoda</taxon>
        <taxon>Hexapoda</taxon>
        <taxon>Insecta</taxon>
        <taxon>Pterygota</taxon>
        <taxon>Neoptera</taxon>
        <taxon>Polyneoptera</taxon>
        <taxon>Dictyoptera</taxon>
        <taxon>Blattodea</taxon>
        <taxon>Blattoidea</taxon>
        <taxon>Termitoidae</taxon>
        <taxon>Kalotermitidae</taxon>
        <taxon>Cryptotermitinae</taxon>
        <taxon>Cryptotermes</taxon>
    </lineage>
</organism>
<feature type="compositionally biased region" description="Polar residues" evidence="1">
    <location>
        <begin position="154"/>
        <end position="165"/>
    </location>
</feature>
<feature type="compositionally biased region" description="Basic residues" evidence="1">
    <location>
        <begin position="2203"/>
        <end position="2216"/>
    </location>
</feature>
<feature type="region of interest" description="Disordered" evidence="1">
    <location>
        <begin position="545"/>
        <end position="568"/>
    </location>
</feature>
<dbReference type="Proteomes" id="UP000235965">
    <property type="component" value="Unassembled WGS sequence"/>
</dbReference>
<feature type="region of interest" description="Disordered" evidence="1">
    <location>
        <begin position="2270"/>
        <end position="2303"/>
    </location>
</feature>
<feature type="compositionally biased region" description="Acidic residues" evidence="1">
    <location>
        <begin position="787"/>
        <end position="843"/>
    </location>
</feature>
<feature type="compositionally biased region" description="Low complexity" evidence="1">
    <location>
        <begin position="2737"/>
        <end position="2749"/>
    </location>
</feature>
<evidence type="ECO:0000313" key="3">
    <source>
        <dbReference type="Proteomes" id="UP000235965"/>
    </source>
</evidence>
<feature type="compositionally biased region" description="Basic and acidic residues" evidence="1">
    <location>
        <begin position="1210"/>
        <end position="1219"/>
    </location>
</feature>
<feature type="compositionally biased region" description="Basic and acidic residues" evidence="1">
    <location>
        <begin position="1796"/>
        <end position="1810"/>
    </location>
</feature>
<feature type="region of interest" description="Disordered" evidence="1">
    <location>
        <begin position="721"/>
        <end position="947"/>
    </location>
</feature>
<feature type="compositionally biased region" description="Low complexity" evidence="1">
    <location>
        <begin position="2902"/>
        <end position="2911"/>
    </location>
</feature>